<keyword evidence="7" id="KW-1185">Reference proteome</keyword>
<dbReference type="EMBL" id="JAACJM010000025">
    <property type="protein sequence ID" value="KAF5366006.1"/>
    <property type="molecule type" value="Genomic_DNA"/>
</dbReference>
<dbReference type="Proteomes" id="UP000559256">
    <property type="component" value="Unassembled WGS sequence"/>
</dbReference>
<sequence length="275" mass="30267">MDLFSSPSKVKIEYIYFHLRAGPDLEWYDPGQCGISQYLDLGNTAMLSSLSVGHNSHLQLCFNLPGDAKINESQASVPSHKVTERPDGTFQCSCMKWTQSGKTCKHILAVIMQEQFVSVEEYHKLETICAKCGKQAAGIFSNPKKVEKGQHSQARTDATVQSELDAVLQMFEKKGCGNPFAQEDWCMKGITNTGACTSSDAKPDENSGFNLNASLYGQPAEVQPLHLGHSKNAQNPQKNTQKKNTKLVFNGKKGPKAKQKIHPNSLLMAGPEQIH</sequence>
<dbReference type="GO" id="GO:0008270">
    <property type="term" value="F:zinc ion binding"/>
    <property type="evidence" value="ECO:0007669"/>
    <property type="project" value="UniProtKB-KW"/>
</dbReference>
<reference evidence="6 7" key="1">
    <citation type="journal article" date="2020" name="ISME J.">
        <title>Uncovering the hidden diversity of litter-decomposition mechanisms in mushroom-forming fungi.</title>
        <authorList>
            <person name="Floudas D."/>
            <person name="Bentzer J."/>
            <person name="Ahren D."/>
            <person name="Johansson T."/>
            <person name="Persson P."/>
            <person name="Tunlid A."/>
        </authorList>
    </citation>
    <scope>NUCLEOTIDE SEQUENCE [LARGE SCALE GENOMIC DNA]</scope>
    <source>
        <strain evidence="6 7">CBS 291.85</strain>
    </source>
</reference>
<dbReference type="Pfam" id="PF04434">
    <property type="entry name" value="SWIM"/>
    <property type="match status" value="1"/>
</dbReference>
<accession>A0A8H5LQT6</accession>
<evidence type="ECO:0000256" key="1">
    <source>
        <dbReference type="ARBA" id="ARBA00022723"/>
    </source>
</evidence>
<dbReference type="OrthoDB" id="3052060at2759"/>
<organism evidence="6 7">
    <name type="scientific">Tetrapyrgos nigripes</name>
    <dbReference type="NCBI Taxonomy" id="182062"/>
    <lineage>
        <taxon>Eukaryota</taxon>
        <taxon>Fungi</taxon>
        <taxon>Dikarya</taxon>
        <taxon>Basidiomycota</taxon>
        <taxon>Agaricomycotina</taxon>
        <taxon>Agaricomycetes</taxon>
        <taxon>Agaricomycetidae</taxon>
        <taxon>Agaricales</taxon>
        <taxon>Marasmiineae</taxon>
        <taxon>Marasmiaceae</taxon>
        <taxon>Tetrapyrgos</taxon>
    </lineage>
</organism>
<protein>
    <recommendedName>
        <fullName evidence="5">SWIM-type domain-containing protein</fullName>
    </recommendedName>
</protein>
<feature type="domain" description="SWIM-type" evidence="5">
    <location>
        <begin position="80"/>
        <end position="115"/>
    </location>
</feature>
<dbReference type="SMART" id="SM00575">
    <property type="entry name" value="ZnF_PMZ"/>
    <property type="match status" value="1"/>
</dbReference>
<dbReference type="PROSITE" id="PS50966">
    <property type="entry name" value="ZF_SWIM"/>
    <property type="match status" value="1"/>
</dbReference>
<keyword evidence="2 4" id="KW-0863">Zinc-finger</keyword>
<evidence type="ECO:0000256" key="2">
    <source>
        <dbReference type="ARBA" id="ARBA00022771"/>
    </source>
</evidence>
<keyword evidence="3" id="KW-0862">Zinc</keyword>
<proteinExistence type="predicted"/>
<gene>
    <name evidence="6" type="ORF">D9758_006597</name>
</gene>
<keyword evidence="1" id="KW-0479">Metal-binding</keyword>
<comment type="caution">
    <text evidence="6">The sequence shown here is derived from an EMBL/GenBank/DDBJ whole genome shotgun (WGS) entry which is preliminary data.</text>
</comment>
<name>A0A8H5LQT6_9AGAR</name>
<evidence type="ECO:0000256" key="4">
    <source>
        <dbReference type="PROSITE-ProRule" id="PRU00325"/>
    </source>
</evidence>
<evidence type="ECO:0000313" key="6">
    <source>
        <dbReference type="EMBL" id="KAF5366006.1"/>
    </source>
</evidence>
<dbReference type="AlphaFoldDB" id="A0A8H5LQT6"/>
<evidence type="ECO:0000256" key="3">
    <source>
        <dbReference type="ARBA" id="ARBA00022833"/>
    </source>
</evidence>
<dbReference type="InterPro" id="IPR006564">
    <property type="entry name" value="Znf_PMZ"/>
</dbReference>
<evidence type="ECO:0000313" key="7">
    <source>
        <dbReference type="Proteomes" id="UP000559256"/>
    </source>
</evidence>
<evidence type="ECO:0000259" key="5">
    <source>
        <dbReference type="PROSITE" id="PS50966"/>
    </source>
</evidence>
<dbReference type="InterPro" id="IPR007527">
    <property type="entry name" value="Znf_SWIM"/>
</dbReference>